<dbReference type="GO" id="GO:0036503">
    <property type="term" value="P:ERAD pathway"/>
    <property type="evidence" value="ECO:0007669"/>
    <property type="project" value="TreeGrafter"/>
</dbReference>
<dbReference type="SMART" id="SM00671">
    <property type="entry name" value="SEL1"/>
    <property type="match status" value="4"/>
</dbReference>
<reference evidence="1 2" key="1">
    <citation type="submission" date="2016-01" db="EMBL/GenBank/DDBJ databases">
        <title>Whole genome sequencing of Myroides marinus L41.</title>
        <authorList>
            <person name="Hong K.W."/>
        </authorList>
    </citation>
    <scope>NUCLEOTIDE SEQUENCE [LARGE SCALE GENOMIC DNA]</scope>
    <source>
        <strain evidence="1 2">L41</strain>
    </source>
</reference>
<dbReference type="SUPFAM" id="SSF81901">
    <property type="entry name" value="HCP-like"/>
    <property type="match status" value="1"/>
</dbReference>
<dbReference type="EMBL" id="LQNU01000050">
    <property type="protein sequence ID" value="KZE81883.1"/>
    <property type="molecule type" value="Genomic_DNA"/>
</dbReference>
<dbReference type="Pfam" id="PF14903">
    <property type="entry name" value="WG_beta_rep"/>
    <property type="match status" value="2"/>
</dbReference>
<dbReference type="PANTHER" id="PTHR11102:SF147">
    <property type="entry name" value="SEL1L ADAPTOR SUBUNIT OF ERAD E3 UBIQUITIN LIGASE"/>
    <property type="match status" value="1"/>
</dbReference>
<gene>
    <name evidence="1" type="ORF">AV926_00825</name>
</gene>
<evidence type="ECO:0008006" key="3">
    <source>
        <dbReference type="Google" id="ProtNLM"/>
    </source>
</evidence>
<sequence>MGHRHIVSNIELTSQGEVEHQFVGEWKYEIPLFFFPLFCIPIQFNELKNYSLKPSYLLYFRMKEAMPIFEQFHQWIQGHIDELIPQEHQPKYTESYNKQVYYFNNLEGDCLMLDGSDVYNMSEGSHKKLAKEYLVTLQGLAAEFKELLDNNASLEQFNNSDIATYFFPFSTFQEYLNNDNANYGWDWLEIAFQPNYDFLHFEENEKWGIKKLDGEIILPTIYDGIGEFEESGLAYIILNDKCGLIDKTGKIVLEPVWDYVSDTAVTYISDDSNDFDDYETVITCSLKKDEKYAFYNISTHEFLSDFIYDEIELLNEEYFNVLQGDLYAVFNYKGEECIPFTSTAAFEYYYLYFCGKQKNKNIMYSNSFGFIGNYDFSDISDIGTDKCLLVPSTLGPKLKKIINAQGELVLDNIKTAEGLTDKCIKVITDDGVSIYDIELKAFLFEPIKGRIEKYILMNINLQIGQVYISSGKKKGVYDCIKRLWAIPLQVATDLTILSDEVYASKNNLWAITPMETTDPVITDCNYIALHPLNNTPQEIIVYKDNTVYIWTDGSLQLLPNTQLLALATRMHYNTEGEVGLFSPYFTAQAKHFTLSDYKALEPYYITKIKDYYLEHDHSELYEQMLSYAEELNNDELLQDLGYRYLTEEAYIDYPKAMKLFLKASELGNNYAATNIGYMYFESLGVSYDSVKGVEYYKLGAERGNNQAKLNLAYLYYQGAEGIELNFEEALKYFLPLDKVWGFYVANYIADCYYLLGEYKKAMKYIKKDLKEEDHLGSFLMGKFYNLGLEVKQDTAKAIEYFEQAVEKGYLHAATDLLYLYAYDEGFKNSEKLAHYLAIAKENDLYIPTELQEKSFLKKILGKWFK</sequence>
<protein>
    <recommendedName>
        <fullName evidence="3">TPR repeat</fullName>
    </recommendedName>
</protein>
<dbReference type="Pfam" id="PF08238">
    <property type="entry name" value="Sel1"/>
    <property type="match status" value="4"/>
</dbReference>
<dbReference type="Gene3D" id="1.25.40.10">
    <property type="entry name" value="Tetratricopeptide repeat domain"/>
    <property type="match status" value="2"/>
</dbReference>
<dbReference type="AlphaFoldDB" id="A0A163ZJH1"/>
<evidence type="ECO:0000313" key="1">
    <source>
        <dbReference type="EMBL" id="KZE81883.1"/>
    </source>
</evidence>
<accession>A0A163ZJH1</accession>
<dbReference type="InterPro" id="IPR011990">
    <property type="entry name" value="TPR-like_helical_dom_sf"/>
</dbReference>
<evidence type="ECO:0000313" key="2">
    <source>
        <dbReference type="Proteomes" id="UP000076630"/>
    </source>
</evidence>
<dbReference type="OrthoDB" id="5464673at2"/>
<dbReference type="RefSeq" id="WP_038987726.1">
    <property type="nucleotide sequence ID" value="NZ_JACAJZ010000009.1"/>
</dbReference>
<comment type="caution">
    <text evidence="1">The sequence shown here is derived from an EMBL/GenBank/DDBJ whole genome shotgun (WGS) entry which is preliminary data.</text>
</comment>
<dbReference type="InterPro" id="IPR050767">
    <property type="entry name" value="Sel1_AlgK"/>
</dbReference>
<proteinExistence type="predicted"/>
<organism evidence="1 2">
    <name type="scientific">Myroides marinus</name>
    <dbReference type="NCBI Taxonomy" id="703342"/>
    <lineage>
        <taxon>Bacteria</taxon>
        <taxon>Pseudomonadati</taxon>
        <taxon>Bacteroidota</taxon>
        <taxon>Flavobacteriia</taxon>
        <taxon>Flavobacteriales</taxon>
        <taxon>Flavobacteriaceae</taxon>
        <taxon>Myroides</taxon>
    </lineage>
</organism>
<keyword evidence="2" id="KW-1185">Reference proteome</keyword>
<dbReference type="Proteomes" id="UP000076630">
    <property type="component" value="Unassembled WGS sequence"/>
</dbReference>
<name>A0A163ZJH1_9FLAO</name>
<dbReference type="InterPro" id="IPR032774">
    <property type="entry name" value="WG_beta_rep"/>
</dbReference>
<dbReference type="PANTHER" id="PTHR11102">
    <property type="entry name" value="SEL-1-LIKE PROTEIN"/>
    <property type="match status" value="1"/>
</dbReference>
<dbReference type="InterPro" id="IPR006597">
    <property type="entry name" value="Sel1-like"/>
</dbReference>